<dbReference type="OrthoDB" id="2752961at2759"/>
<keyword evidence="1" id="KW-0472">Membrane</keyword>
<protein>
    <recommendedName>
        <fullName evidence="2">DUF6533 domain-containing protein</fullName>
    </recommendedName>
</protein>
<dbReference type="Pfam" id="PF20151">
    <property type="entry name" value="DUF6533"/>
    <property type="match status" value="1"/>
</dbReference>
<gene>
    <name evidence="3" type="ORF">LAESUDRAFT_732297</name>
</gene>
<dbReference type="InterPro" id="IPR045340">
    <property type="entry name" value="DUF6533"/>
</dbReference>
<sequence length="333" mass="36812">MSNMSAASILAQEEVVLLQQGYINAYCSLAVTALVFYEYIVTFPEEVHVIWGVRLTTVTVIFALNRYLLMVQGINSALTPVLWHTPLAVIVLTNVMTIVVEAVTASFSAFRTYAISGHQIVPAMLVLLLGLAPVAVNVYTSTRVSYAFVIYIGSYPLCGYNNRESIAIQNKLILIMRICAAASDLIVLLVTWFKTSGLAIEVRRLRLRGSMATVLIRDGEALLLLNILEIVIKVRYENSQNYAGYVTIFLPPISSILISRFILNLRQVSLGSMGLNTISHSTLNTRDFTSRLVGNFGADVQHTSLVFENVKDSTEDEQSISVDCEAYELAQVQ</sequence>
<reference evidence="3 4" key="1">
    <citation type="journal article" date="2016" name="Mol. Biol. Evol.">
        <title>Comparative Genomics of Early-Diverging Mushroom-Forming Fungi Provides Insights into the Origins of Lignocellulose Decay Capabilities.</title>
        <authorList>
            <person name="Nagy L.G."/>
            <person name="Riley R."/>
            <person name="Tritt A."/>
            <person name="Adam C."/>
            <person name="Daum C."/>
            <person name="Floudas D."/>
            <person name="Sun H."/>
            <person name="Yadav J.S."/>
            <person name="Pangilinan J."/>
            <person name="Larsson K.H."/>
            <person name="Matsuura K."/>
            <person name="Barry K."/>
            <person name="Labutti K."/>
            <person name="Kuo R."/>
            <person name="Ohm R.A."/>
            <person name="Bhattacharya S.S."/>
            <person name="Shirouzu T."/>
            <person name="Yoshinaga Y."/>
            <person name="Martin F.M."/>
            <person name="Grigoriev I.V."/>
            <person name="Hibbett D.S."/>
        </authorList>
    </citation>
    <scope>NUCLEOTIDE SEQUENCE [LARGE SCALE GENOMIC DNA]</scope>
    <source>
        <strain evidence="3 4">93-53</strain>
    </source>
</reference>
<keyword evidence="4" id="KW-1185">Reference proteome</keyword>
<feature type="transmembrane region" description="Helical" evidence="1">
    <location>
        <begin position="242"/>
        <end position="263"/>
    </location>
</feature>
<dbReference type="EMBL" id="KV427687">
    <property type="protein sequence ID" value="KZT00362.1"/>
    <property type="molecule type" value="Genomic_DNA"/>
</dbReference>
<proteinExistence type="predicted"/>
<keyword evidence="1" id="KW-0812">Transmembrane</keyword>
<feature type="domain" description="DUF6533" evidence="2">
    <location>
        <begin position="26"/>
        <end position="70"/>
    </location>
</feature>
<keyword evidence="1" id="KW-1133">Transmembrane helix</keyword>
<dbReference type="AlphaFoldDB" id="A0A165B6N8"/>
<dbReference type="Proteomes" id="UP000076871">
    <property type="component" value="Unassembled WGS sequence"/>
</dbReference>
<evidence type="ECO:0000313" key="4">
    <source>
        <dbReference type="Proteomes" id="UP000076871"/>
    </source>
</evidence>
<feature type="transmembrane region" description="Helical" evidence="1">
    <location>
        <begin position="81"/>
        <end position="100"/>
    </location>
</feature>
<feature type="transmembrane region" description="Helical" evidence="1">
    <location>
        <begin position="21"/>
        <end position="43"/>
    </location>
</feature>
<evidence type="ECO:0000313" key="3">
    <source>
        <dbReference type="EMBL" id="KZT00362.1"/>
    </source>
</evidence>
<evidence type="ECO:0000256" key="1">
    <source>
        <dbReference type="SAM" id="Phobius"/>
    </source>
</evidence>
<dbReference type="RefSeq" id="XP_040758102.1">
    <property type="nucleotide sequence ID" value="XM_040910216.1"/>
</dbReference>
<feature type="transmembrane region" description="Helical" evidence="1">
    <location>
        <begin position="120"/>
        <end position="139"/>
    </location>
</feature>
<organism evidence="3 4">
    <name type="scientific">Laetiporus sulphureus 93-53</name>
    <dbReference type="NCBI Taxonomy" id="1314785"/>
    <lineage>
        <taxon>Eukaryota</taxon>
        <taxon>Fungi</taxon>
        <taxon>Dikarya</taxon>
        <taxon>Basidiomycota</taxon>
        <taxon>Agaricomycotina</taxon>
        <taxon>Agaricomycetes</taxon>
        <taxon>Polyporales</taxon>
        <taxon>Laetiporus</taxon>
    </lineage>
</organism>
<name>A0A165B6N8_9APHY</name>
<dbReference type="GeneID" id="63827245"/>
<accession>A0A165B6N8</accession>
<evidence type="ECO:0000259" key="2">
    <source>
        <dbReference type="Pfam" id="PF20151"/>
    </source>
</evidence>
<dbReference type="InParanoid" id="A0A165B6N8"/>
<feature type="transmembrane region" description="Helical" evidence="1">
    <location>
        <begin position="49"/>
        <end position="69"/>
    </location>
</feature>
<dbReference type="STRING" id="1314785.A0A165B6N8"/>